<name>A0A142ERN2_9BACT</name>
<dbReference type="SUPFAM" id="SSF53822">
    <property type="entry name" value="Periplasmic binding protein-like I"/>
    <property type="match status" value="1"/>
</dbReference>
<dbReference type="PANTHER" id="PTHR38445:SF10">
    <property type="entry name" value="GNTR-FAMILY TRANSCRIPTIONAL REGULATOR"/>
    <property type="match status" value="1"/>
</dbReference>
<dbReference type="Pfam" id="PF00392">
    <property type="entry name" value="GntR"/>
    <property type="match status" value="1"/>
</dbReference>
<dbReference type="InterPro" id="IPR000524">
    <property type="entry name" value="Tscrpt_reg_HTH_GntR"/>
</dbReference>
<keyword evidence="6" id="KW-1185">Reference proteome</keyword>
<proteinExistence type="predicted"/>
<dbReference type="PROSITE" id="PS50949">
    <property type="entry name" value="HTH_GNTR"/>
    <property type="match status" value="1"/>
</dbReference>
<evidence type="ECO:0000256" key="3">
    <source>
        <dbReference type="ARBA" id="ARBA00023163"/>
    </source>
</evidence>
<dbReference type="STRING" id="1727163.AO498_15135"/>
<dbReference type="SMART" id="SM00345">
    <property type="entry name" value="HTH_GNTR"/>
    <property type="match status" value="1"/>
</dbReference>
<dbReference type="PANTHER" id="PTHR38445">
    <property type="entry name" value="HTH-TYPE TRANSCRIPTIONAL REPRESSOR YTRA"/>
    <property type="match status" value="1"/>
</dbReference>
<dbReference type="GO" id="GO:0003700">
    <property type="term" value="F:DNA-binding transcription factor activity"/>
    <property type="evidence" value="ECO:0007669"/>
    <property type="project" value="InterPro"/>
</dbReference>
<reference evidence="5 6" key="2">
    <citation type="journal article" date="2016" name="Genome Announc.">
        <title>Complete Genome Sequence of Algoriphagus sp. Strain M8-2, Isolated from a Brackish Lake.</title>
        <authorList>
            <person name="Muraguchi Y."/>
            <person name="Kushimoto K."/>
            <person name="Ohtsubo Y."/>
            <person name="Suzuki T."/>
            <person name="Dohra H."/>
            <person name="Kimbara K."/>
            <person name="Shintani M."/>
        </authorList>
    </citation>
    <scope>NUCLEOTIDE SEQUENCE [LARGE SCALE GENOMIC DNA]</scope>
    <source>
        <strain evidence="5 6">M8-2</strain>
    </source>
</reference>
<sequence>MLCDKSEKIAVDSRTPKYLQVVNLIMEDIEKGKLQIGDRIPSINETSFDFLLSRDTVEKAYNELRDRGIITSVRGKGFYISSTNMGNKPKVLLLFNKLSSYKKIIYYSILDTLGSNATVDLHVHHYNRNLLEDLLEQNLGKYNYYVLAPHFFDHQGHPESAYDLIKRIPKEKLLIIDRAVKDHENEFPGVYQDFAKDIFEVLESGISHLKKYQRLILVFPKGELYPMEIMDGFKRFCFFHDFKNLIVDGVDDDEPLDEGDCHIVLAESDLVNIVKKSREQLFKLGRDVGVISYNDTPLKEILAEGITTISTDFQSMGKTIASQIIGSEDRIPIKNPFRMTIRKSL</sequence>
<dbReference type="Proteomes" id="UP000073816">
    <property type="component" value="Chromosome"/>
</dbReference>
<dbReference type="AlphaFoldDB" id="A0A142ERN2"/>
<keyword evidence="3" id="KW-0804">Transcription</keyword>
<dbReference type="RefSeq" id="WP_067549547.1">
    <property type="nucleotide sequence ID" value="NZ_CP012836.1"/>
</dbReference>
<dbReference type="Gene3D" id="1.10.10.10">
    <property type="entry name" value="Winged helix-like DNA-binding domain superfamily/Winged helix DNA-binding domain"/>
    <property type="match status" value="1"/>
</dbReference>
<feature type="domain" description="HTH gntR-type" evidence="4">
    <location>
        <begin position="15"/>
        <end position="83"/>
    </location>
</feature>
<gene>
    <name evidence="5" type="ORF">AO498_15135</name>
</gene>
<dbReference type="GO" id="GO:0003677">
    <property type="term" value="F:DNA binding"/>
    <property type="evidence" value="ECO:0007669"/>
    <property type="project" value="UniProtKB-KW"/>
</dbReference>
<evidence type="ECO:0000313" key="6">
    <source>
        <dbReference type="Proteomes" id="UP000073816"/>
    </source>
</evidence>
<dbReference type="CDD" id="cd07377">
    <property type="entry name" value="WHTH_GntR"/>
    <property type="match status" value="1"/>
</dbReference>
<keyword evidence="2" id="KW-0238">DNA-binding</keyword>
<dbReference type="InterPro" id="IPR036390">
    <property type="entry name" value="WH_DNA-bd_sf"/>
</dbReference>
<dbReference type="InterPro" id="IPR036388">
    <property type="entry name" value="WH-like_DNA-bd_sf"/>
</dbReference>
<evidence type="ECO:0000313" key="5">
    <source>
        <dbReference type="EMBL" id="AMQ57787.1"/>
    </source>
</evidence>
<evidence type="ECO:0000259" key="4">
    <source>
        <dbReference type="PROSITE" id="PS50949"/>
    </source>
</evidence>
<dbReference type="SUPFAM" id="SSF46785">
    <property type="entry name" value="Winged helix' DNA-binding domain"/>
    <property type="match status" value="1"/>
</dbReference>
<protein>
    <recommendedName>
        <fullName evidence="4">HTH gntR-type domain-containing protein</fullName>
    </recommendedName>
</protein>
<organism evidence="5 6">
    <name type="scientific">Algoriphagus sanaruensis</name>
    <dbReference type="NCBI Taxonomy" id="1727163"/>
    <lineage>
        <taxon>Bacteria</taxon>
        <taxon>Pseudomonadati</taxon>
        <taxon>Bacteroidota</taxon>
        <taxon>Cytophagia</taxon>
        <taxon>Cytophagales</taxon>
        <taxon>Cyclobacteriaceae</taxon>
        <taxon>Algoriphagus</taxon>
    </lineage>
</organism>
<dbReference type="OrthoDB" id="742238at2"/>
<keyword evidence="1" id="KW-0805">Transcription regulation</keyword>
<dbReference type="KEGG" id="alm:AO498_15135"/>
<dbReference type="Gene3D" id="3.40.50.2300">
    <property type="match status" value="2"/>
</dbReference>
<dbReference type="PATRIC" id="fig|1727163.4.peg.3180"/>
<dbReference type="InterPro" id="IPR028082">
    <property type="entry name" value="Peripla_BP_I"/>
</dbReference>
<dbReference type="EMBL" id="CP012836">
    <property type="protein sequence ID" value="AMQ57787.1"/>
    <property type="molecule type" value="Genomic_DNA"/>
</dbReference>
<reference evidence="6" key="1">
    <citation type="submission" date="2015-09" db="EMBL/GenBank/DDBJ databases">
        <title>Complete sequence of Algoriphagus sp. M8-2.</title>
        <authorList>
            <person name="Shintani M."/>
        </authorList>
    </citation>
    <scope>NUCLEOTIDE SEQUENCE [LARGE SCALE GENOMIC DNA]</scope>
    <source>
        <strain evidence="6">M8-2</strain>
    </source>
</reference>
<accession>A0A142ERN2</accession>
<evidence type="ECO:0000256" key="2">
    <source>
        <dbReference type="ARBA" id="ARBA00023125"/>
    </source>
</evidence>
<evidence type="ECO:0000256" key="1">
    <source>
        <dbReference type="ARBA" id="ARBA00023015"/>
    </source>
</evidence>